<dbReference type="PANTHER" id="PTHR10334">
    <property type="entry name" value="CYSTEINE-RICH SECRETORY PROTEIN-RELATED"/>
    <property type="match status" value="1"/>
</dbReference>
<feature type="domain" description="SCP" evidence="2">
    <location>
        <begin position="54"/>
        <end position="216"/>
    </location>
</feature>
<dbReference type="AlphaFoldDB" id="R4UMU8"/>
<name>R4UMU8_COPFO</name>
<reference evidence="3" key="1">
    <citation type="submission" date="2013-02" db="EMBL/GenBank/DDBJ databases">
        <title>Immune-Related transcriptome of Coptotermes formosanus Shiraki workers: the defense mechanism.</title>
        <authorList>
            <person name="Hussain A."/>
            <person name="Li Y.F."/>
            <person name="Cheng Y."/>
            <person name="Liu Y."/>
            <person name="Chen C.C."/>
            <person name="Wen S.Y."/>
        </authorList>
    </citation>
    <scope>NUCLEOTIDE SEQUENCE</scope>
</reference>
<dbReference type="PRINTS" id="PR00837">
    <property type="entry name" value="V5TPXLIKE"/>
</dbReference>
<evidence type="ECO:0000256" key="1">
    <source>
        <dbReference type="SAM" id="SignalP"/>
    </source>
</evidence>
<protein>
    <submittedName>
        <fullName evidence="3">SCP-like extracellular domain containing protein 2</fullName>
    </submittedName>
</protein>
<feature type="signal peptide" evidence="1">
    <location>
        <begin position="1"/>
        <end position="16"/>
    </location>
</feature>
<sequence>MLSLILAATLISVASAQTCAYSSICADHTMCKYPTTGYGANCLTPVYSGVTSAADKQAALDAHNNVRKKIAKGQETRGTSGPQPTAANMRKLVWDEELATVAQRWANQCTFQHDTCRSVARFYVGQNLYISYTKGVTPSGQQNWTVAVQAWYDEVKDFNKNNVSPFQYTSGTGHYTQAVWADTTAVGCGFTAFTDSDGWYSKLYACNYGPGGNVVGGGSSMYKIGTACSACPTSAAACEDGLCV</sequence>
<dbReference type="Gene3D" id="3.40.33.10">
    <property type="entry name" value="CAP"/>
    <property type="match status" value="1"/>
</dbReference>
<dbReference type="EMBL" id="KC571931">
    <property type="protein sequence ID" value="AGM32430.1"/>
    <property type="molecule type" value="mRNA"/>
</dbReference>
<dbReference type="CDD" id="cd05380">
    <property type="entry name" value="CAP_euk"/>
    <property type="match status" value="1"/>
</dbReference>
<evidence type="ECO:0000313" key="3">
    <source>
        <dbReference type="EMBL" id="AGM32430.1"/>
    </source>
</evidence>
<accession>R4UMU8</accession>
<dbReference type="PROSITE" id="PS01010">
    <property type="entry name" value="CRISP_2"/>
    <property type="match status" value="1"/>
</dbReference>
<dbReference type="InterPro" id="IPR014044">
    <property type="entry name" value="CAP_dom"/>
</dbReference>
<organism evidence="3">
    <name type="scientific">Coptotermes formosanus</name>
    <name type="common">Formosan subterranean termite</name>
    <dbReference type="NCBI Taxonomy" id="36987"/>
    <lineage>
        <taxon>Eukaryota</taxon>
        <taxon>Metazoa</taxon>
        <taxon>Ecdysozoa</taxon>
        <taxon>Arthropoda</taxon>
        <taxon>Hexapoda</taxon>
        <taxon>Insecta</taxon>
        <taxon>Pterygota</taxon>
        <taxon>Neoptera</taxon>
        <taxon>Polyneoptera</taxon>
        <taxon>Dictyoptera</taxon>
        <taxon>Blattodea</taxon>
        <taxon>Blattoidea</taxon>
        <taxon>Termitoidae</taxon>
        <taxon>Rhinotermitidae</taxon>
        <taxon>Coptotermes</taxon>
    </lineage>
</organism>
<evidence type="ECO:0000259" key="2">
    <source>
        <dbReference type="SMART" id="SM00198"/>
    </source>
</evidence>
<dbReference type="PRINTS" id="PR00838">
    <property type="entry name" value="V5ALLERGEN"/>
</dbReference>
<dbReference type="Pfam" id="PF00188">
    <property type="entry name" value="CAP"/>
    <property type="match status" value="1"/>
</dbReference>
<dbReference type="InterPro" id="IPR018244">
    <property type="entry name" value="Allrgn_V5/Tpx1_CS"/>
</dbReference>
<dbReference type="InterPro" id="IPR001283">
    <property type="entry name" value="CRISP-related"/>
</dbReference>
<dbReference type="SUPFAM" id="SSF55797">
    <property type="entry name" value="PR-1-like"/>
    <property type="match status" value="1"/>
</dbReference>
<dbReference type="InterPro" id="IPR035940">
    <property type="entry name" value="CAP_sf"/>
</dbReference>
<dbReference type="GO" id="GO:0005576">
    <property type="term" value="C:extracellular region"/>
    <property type="evidence" value="ECO:0007669"/>
    <property type="project" value="UniProtKB-SubCell"/>
</dbReference>
<feature type="chain" id="PRO_5004371633" evidence="1">
    <location>
        <begin position="17"/>
        <end position="244"/>
    </location>
</feature>
<dbReference type="SMART" id="SM00198">
    <property type="entry name" value="SCP"/>
    <property type="match status" value="1"/>
</dbReference>
<dbReference type="InterPro" id="IPR002413">
    <property type="entry name" value="V5_allergen-like"/>
</dbReference>
<keyword evidence="1" id="KW-0732">Signal</keyword>
<proteinExistence type="evidence at transcript level"/>